<evidence type="ECO:0000256" key="2">
    <source>
        <dbReference type="ARBA" id="ARBA00022475"/>
    </source>
</evidence>
<keyword evidence="2" id="KW-1003">Cell membrane</keyword>
<evidence type="ECO:0000256" key="3">
    <source>
        <dbReference type="ARBA" id="ARBA00022692"/>
    </source>
</evidence>
<reference evidence="11" key="3">
    <citation type="submission" date="2025-09" db="UniProtKB">
        <authorList>
            <consortium name="Ensembl"/>
        </authorList>
    </citation>
    <scope>IDENTIFICATION</scope>
</reference>
<protein>
    <recommendedName>
        <fullName evidence="10">G-protein coupled receptors family 1 profile domain-containing protein</fullName>
    </recommendedName>
</protein>
<dbReference type="OMA" id="TVCMDHI"/>
<feature type="transmembrane region" description="Helical" evidence="9">
    <location>
        <begin position="70"/>
        <end position="91"/>
    </location>
</feature>
<feature type="transmembrane region" description="Helical" evidence="9">
    <location>
        <begin position="29"/>
        <end position="58"/>
    </location>
</feature>
<dbReference type="GO" id="GO:0005886">
    <property type="term" value="C:plasma membrane"/>
    <property type="evidence" value="ECO:0000318"/>
    <property type="project" value="GO_Central"/>
</dbReference>
<evidence type="ECO:0000256" key="7">
    <source>
        <dbReference type="ARBA" id="ARBA00023170"/>
    </source>
</evidence>
<keyword evidence="7" id="KW-0675">Receptor</keyword>
<dbReference type="AlphaFoldDB" id="W5NLN6"/>
<dbReference type="GeneTree" id="ENSGT01150000287001"/>
<evidence type="ECO:0000256" key="8">
    <source>
        <dbReference type="ARBA" id="ARBA00023224"/>
    </source>
</evidence>
<keyword evidence="6 9" id="KW-0472">Membrane</keyword>
<keyword evidence="3 9" id="KW-0812">Transmembrane</keyword>
<reference evidence="11" key="2">
    <citation type="submission" date="2025-08" db="UniProtKB">
        <authorList>
            <consortium name="Ensembl"/>
        </authorList>
    </citation>
    <scope>IDENTIFICATION</scope>
</reference>
<dbReference type="SUPFAM" id="SSF81321">
    <property type="entry name" value="Family A G protein-coupled receptor-like"/>
    <property type="match status" value="1"/>
</dbReference>
<feature type="domain" description="G-protein coupled receptors family 1 profile" evidence="10">
    <location>
        <begin position="50"/>
        <end position="305"/>
    </location>
</feature>
<dbReference type="InterPro" id="IPR017452">
    <property type="entry name" value="GPCR_Rhodpsn_7TM"/>
</dbReference>
<accession>W5NLN6</accession>
<name>W5NLN6_LEPOC</name>
<comment type="subcellular location">
    <subcellularLocation>
        <location evidence="1">Cell membrane</location>
        <topology evidence="1">Multi-pass membrane protein</topology>
    </subcellularLocation>
</comment>
<dbReference type="PRINTS" id="PR01157">
    <property type="entry name" value="P2YPURNOCPTR"/>
</dbReference>
<evidence type="ECO:0000256" key="9">
    <source>
        <dbReference type="SAM" id="Phobius"/>
    </source>
</evidence>
<evidence type="ECO:0000256" key="5">
    <source>
        <dbReference type="ARBA" id="ARBA00023040"/>
    </source>
</evidence>
<feature type="transmembrane region" description="Helical" evidence="9">
    <location>
        <begin position="242"/>
        <end position="269"/>
    </location>
</feature>
<evidence type="ECO:0000256" key="1">
    <source>
        <dbReference type="ARBA" id="ARBA00004651"/>
    </source>
</evidence>
<organism evidence="11 12">
    <name type="scientific">Lepisosteus oculatus</name>
    <name type="common">Spotted gar</name>
    <dbReference type="NCBI Taxonomy" id="7918"/>
    <lineage>
        <taxon>Eukaryota</taxon>
        <taxon>Metazoa</taxon>
        <taxon>Chordata</taxon>
        <taxon>Craniata</taxon>
        <taxon>Vertebrata</taxon>
        <taxon>Euteleostomi</taxon>
        <taxon>Actinopterygii</taxon>
        <taxon>Neopterygii</taxon>
        <taxon>Holostei</taxon>
        <taxon>Semionotiformes</taxon>
        <taxon>Lepisosteidae</taxon>
        <taxon>Lepisosteus</taxon>
    </lineage>
</organism>
<dbReference type="Ensembl" id="ENSLOCT00000021582.1">
    <property type="protein sequence ID" value="ENSLOCP00000021545.1"/>
    <property type="gene ID" value="ENSLOCG00000017440.1"/>
</dbReference>
<dbReference type="PANTHER" id="PTHR24231:SF38">
    <property type="entry name" value="G-PROTEIN COUPLED RECEPTORS FAMILY 1 PROFILE DOMAIN-CONTAINING PROTEIN"/>
    <property type="match status" value="1"/>
</dbReference>
<dbReference type="Gene3D" id="1.20.1070.10">
    <property type="entry name" value="Rhodopsin 7-helix transmembrane proteins"/>
    <property type="match status" value="1"/>
</dbReference>
<evidence type="ECO:0000259" key="10">
    <source>
        <dbReference type="PROSITE" id="PS50262"/>
    </source>
</evidence>
<evidence type="ECO:0000256" key="4">
    <source>
        <dbReference type="ARBA" id="ARBA00022989"/>
    </source>
</evidence>
<evidence type="ECO:0000313" key="12">
    <source>
        <dbReference type="Proteomes" id="UP000018468"/>
    </source>
</evidence>
<dbReference type="PANTHER" id="PTHR24231">
    <property type="entry name" value="PURINOCEPTOR-RELATED G-PROTEIN COUPLED RECEPTOR"/>
    <property type="match status" value="1"/>
</dbReference>
<dbReference type="Pfam" id="PF00001">
    <property type="entry name" value="7tm_1"/>
    <property type="match status" value="1"/>
</dbReference>
<keyword evidence="12" id="KW-1185">Reference proteome</keyword>
<dbReference type="CDD" id="cd14982">
    <property type="entry name" value="7tmA_purinoceptor-like"/>
    <property type="match status" value="1"/>
</dbReference>
<dbReference type="GO" id="GO:0007186">
    <property type="term" value="P:G protein-coupled receptor signaling pathway"/>
    <property type="evidence" value="ECO:0000318"/>
    <property type="project" value="GO_Central"/>
</dbReference>
<keyword evidence="5" id="KW-0297">G-protein coupled receptor</keyword>
<dbReference type="PRINTS" id="PR00237">
    <property type="entry name" value="GPCRRHODOPSN"/>
</dbReference>
<evidence type="ECO:0000256" key="6">
    <source>
        <dbReference type="ARBA" id="ARBA00023136"/>
    </source>
</evidence>
<sequence length="330" mass="38222">ILFLGSLGEAMENLTQITVFCSQYGREQWYWYCYVLILLYMFALPVGILGNITALINYTCCKKSWTTSKIFLFNLVLCDFAWISTLPITIYFNLQRPTLTDAQIFCQFKKIFFNINIYGSIFFLTLISFDRYVGTVHPISSLNWWNKEKAKICSISVWTILFLGSIPDFFYTFAVKRQDNVTVCIDHIQGPFTYVKTISILRTIIGFLVPFSVMLAFYIMTAKALRNLPKRMSNGRKSGKPFMLISAAILIFIVSFVPYHVMIMTLIFLRIGKKINKNNVNILYAAYQFFEAVFSISSCLDPILYILASEQFQKRWLALKKHPKTICFCS</sequence>
<dbReference type="InParanoid" id="W5NLN6"/>
<dbReference type="PROSITE" id="PS50262">
    <property type="entry name" value="G_PROTEIN_RECEP_F1_2"/>
    <property type="match status" value="1"/>
</dbReference>
<dbReference type="eggNOG" id="ENOG502R7UF">
    <property type="taxonomic scope" value="Eukaryota"/>
</dbReference>
<proteinExistence type="predicted"/>
<reference evidence="12" key="1">
    <citation type="submission" date="2011-12" db="EMBL/GenBank/DDBJ databases">
        <title>The Draft Genome of Lepisosteus oculatus.</title>
        <authorList>
            <consortium name="The Broad Institute Genome Assembly &amp; Analysis Group"/>
            <consortium name="Computational R&amp;D Group"/>
            <consortium name="and Sequencing Platform"/>
            <person name="Di Palma F."/>
            <person name="Alfoldi J."/>
            <person name="Johnson J."/>
            <person name="Berlin A."/>
            <person name="Gnerre S."/>
            <person name="Jaffe D."/>
            <person name="MacCallum I."/>
            <person name="Young S."/>
            <person name="Walker B.J."/>
            <person name="Lander E.S."/>
            <person name="Lindblad-Toh K."/>
        </authorList>
    </citation>
    <scope>NUCLEOTIDE SEQUENCE [LARGE SCALE GENOMIC DNA]</scope>
</reference>
<keyword evidence="4 9" id="KW-1133">Transmembrane helix</keyword>
<feature type="transmembrane region" description="Helical" evidence="9">
    <location>
        <begin position="150"/>
        <end position="171"/>
    </location>
</feature>
<feature type="transmembrane region" description="Helical" evidence="9">
    <location>
        <begin position="111"/>
        <end position="129"/>
    </location>
</feature>
<feature type="transmembrane region" description="Helical" evidence="9">
    <location>
        <begin position="200"/>
        <end position="221"/>
    </location>
</feature>
<evidence type="ECO:0000313" key="11">
    <source>
        <dbReference type="Ensembl" id="ENSLOCP00000021545.1"/>
    </source>
</evidence>
<dbReference type="Proteomes" id="UP000018468">
    <property type="component" value="Unassembled WGS sequence"/>
</dbReference>
<dbReference type="GO" id="GO:0038023">
    <property type="term" value="F:signaling receptor activity"/>
    <property type="evidence" value="ECO:0000318"/>
    <property type="project" value="GO_Central"/>
</dbReference>
<dbReference type="InterPro" id="IPR000276">
    <property type="entry name" value="GPCR_Rhodpsn"/>
</dbReference>
<dbReference type="GO" id="GO:0004930">
    <property type="term" value="F:G protein-coupled receptor activity"/>
    <property type="evidence" value="ECO:0007669"/>
    <property type="project" value="UniProtKB-KW"/>
</dbReference>
<dbReference type="HOGENOM" id="CLU_009579_8_5_1"/>
<keyword evidence="8" id="KW-0807">Transducer</keyword>